<protein>
    <submittedName>
        <fullName evidence="2">Secreted protein</fullName>
    </submittedName>
</protein>
<dbReference type="EMBL" id="JAVDXT010000002">
    <property type="protein sequence ID" value="MDR7378242.1"/>
    <property type="molecule type" value="Genomic_DNA"/>
</dbReference>
<dbReference type="Pfam" id="PF04402">
    <property type="entry name" value="SIMPL"/>
    <property type="match status" value="1"/>
</dbReference>
<dbReference type="Gene3D" id="3.30.110.170">
    <property type="entry name" value="Protein of unknown function (DUF541), domain 1"/>
    <property type="match status" value="1"/>
</dbReference>
<dbReference type="Gene3D" id="3.30.70.2970">
    <property type="entry name" value="Protein of unknown function (DUF541), domain 2"/>
    <property type="match status" value="1"/>
</dbReference>
<dbReference type="InterPro" id="IPR052022">
    <property type="entry name" value="26kDa_periplasmic_antigen"/>
</dbReference>
<evidence type="ECO:0000313" key="2">
    <source>
        <dbReference type="EMBL" id="MDR7378242.1"/>
    </source>
</evidence>
<evidence type="ECO:0000256" key="1">
    <source>
        <dbReference type="SAM" id="SignalP"/>
    </source>
</evidence>
<dbReference type="PANTHER" id="PTHR34387:SF1">
    <property type="entry name" value="PERIPLASMIC IMMUNOGENIC PROTEIN"/>
    <property type="match status" value="1"/>
</dbReference>
<accession>A0ABU2CAJ2</accession>
<keyword evidence="1" id="KW-0732">Signal</keyword>
<dbReference type="RefSeq" id="WP_310374203.1">
    <property type="nucleotide sequence ID" value="NZ_JAVDXT010000002.1"/>
</dbReference>
<name>A0ABU2CAJ2_9BURK</name>
<reference evidence="2 3" key="1">
    <citation type="submission" date="2023-07" db="EMBL/GenBank/DDBJ databases">
        <title>Sorghum-associated microbial communities from plants grown in Nebraska, USA.</title>
        <authorList>
            <person name="Schachtman D."/>
        </authorList>
    </citation>
    <scope>NUCLEOTIDE SEQUENCE [LARGE SCALE GENOMIC DNA]</scope>
    <source>
        <strain evidence="2 3">BE313</strain>
    </source>
</reference>
<feature type="signal peptide" evidence="1">
    <location>
        <begin position="1"/>
        <end position="26"/>
    </location>
</feature>
<dbReference type="InterPro" id="IPR007497">
    <property type="entry name" value="SIMPL/DUF541"/>
</dbReference>
<comment type="caution">
    <text evidence="2">The sequence shown here is derived from an EMBL/GenBank/DDBJ whole genome shotgun (WGS) entry which is preliminary data.</text>
</comment>
<evidence type="ECO:0000313" key="3">
    <source>
        <dbReference type="Proteomes" id="UP001180487"/>
    </source>
</evidence>
<dbReference type="PANTHER" id="PTHR34387">
    <property type="entry name" value="SLR1258 PROTEIN"/>
    <property type="match status" value="1"/>
</dbReference>
<proteinExistence type="predicted"/>
<feature type="chain" id="PRO_5046392633" evidence="1">
    <location>
        <begin position="27"/>
        <end position="243"/>
    </location>
</feature>
<dbReference type="Proteomes" id="UP001180487">
    <property type="component" value="Unassembled WGS sequence"/>
</dbReference>
<gene>
    <name evidence="2" type="ORF">J2X19_002921</name>
</gene>
<sequence>MPIFSRFATKVIASSALLVCASSGFSQESSTLQPLRNVVQLAASGAVEVQQDLLTVVLATSRDGNDAGVVQTQLKLALDAALTEARKAAQTGQLDVRTGNFSLYPRYNKDGKIQGWQGTTELVLEGRDFARIASTAGKIPSLTLGNVSFSLSRAQRAQVEGQAQAIAIEQFKAKASDIAKGFGFAGYSLREISVNANDVGGMPRPRAMAMEAKMASADMAVPVEAGRSTVQVTVSGAVQLTSP</sequence>
<keyword evidence="3" id="KW-1185">Reference proteome</keyword>
<organism evidence="2 3">
    <name type="scientific">Rhodoferax ferrireducens</name>
    <dbReference type="NCBI Taxonomy" id="192843"/>
    <lineage>
        <taxon>Bacteria</taxon>
        <taxon>Pseudomonadati</taxon>
        <taxon>Pseudomonadota</taxon>
        <taxon>Betaproteobacteria</taxon>
        <taxon>Burkholderiales</taxon>
        <taxon>Comamonadaceae</taxon>
        <taxon>Rhodoferax</taxon>
    </lineage>
</organism>